<organism evidence="2 3">
    <name type="scientific">Exserohilum turcicum (strain 28A)</name>
    <name type="common">Northern leaf blight fungus</name>
    <name type="synonym">Setosphaeria turcica</name>
    <dbReference type="NCBI Taxonomy" id="671987"/>
    <lineage>
        <taxon>Eukaryota</taxon>
        <taxon>Fungi</taxon>
        <taxon>Dikarya</taxon>
        <taxon>Ascomycota</taxon>
        <taxon>Pezizomycotina</taxon>
        <taxon>Dothideomycetes</taxon>
        <taxon>Pleosporomycetidae</taxon>
        <taxon>Pleosporales</taxon>
        <taxon>Pleosporineae</taxon>
        <taxon>Pleosporaceae</taxon>
        <taxon>Exserohilum</taxon>
    </lineage>
</organism>
<feature type="compositionally biased region" description="Basic and acidic residues" evidence="1">
    <location>
        <begin position="361"/>
        <end position="374"/>
    </location>
</feature>
<feature type="region of interest" description="Disordered" evidence="1">
    <location>
        <begin position="338"/>
        <end position="465"/>
    </location>
</feature>
<feature type="compositionally biased region" description="Basic and acidic residues" evidence="1">
    <location>
        <begin position="414"/>
        <end position="426"/>
    </location>
</feature>
<dbReference type="eggNOG" id="ENOG502R2AH">
    <property type="taxonomic scope" value="Eukaryota"/>
</dbReference>
<keyword evidence="3" id="KW-1185">Reference proteome</keyword>
<accession>R0KGI9</accession>
<gene>
    <name evidence="2" type="ORF">SETTUDRAFT_133953</name>
</gene>
<dbReference type="HOGENOM" id="CLU_027218_0_0_1"/>
<dbReference type="Proteomes" id="UP000016935">
    <property type="component" value="Unassembled WGS sequence"/>
</dbReference>
<feature type="compositionally biased region" description="Polar residues" evidence="1">
    <location>
        <begin position="427"/>
        <end position="436"/>
    </location>
</feature>
<reference evidence="2 3" key="2">
    <citation type="journal article" date="2013" name="PLoS Genet.">
        <title>Comparative genome structure, secondary metabolite, and effector coding capacity across Cochliobolus pathogens.</title>
        <authorList>
            <person name="Condon B.J."/>
            <person name="Leng Y."/>
            <person name="Wu D."/>
            <person name="Bushley K.E."/>
            <person name="Ohm R.A."/>
            <person name="Otillar R."/>
            <person name="Martin J."/>
            <person name="Schackwitz W."/>
            <person name="Grimwood J."/>
            <person name="MohdZainudin N."/>
            <person name="Xue C."/>
            <person name="Wang R."/>
            <person name="Manning V.A."/>
            <person name="Dhillon B."/>
            <person name="Tu Z.J."/>
            <person name="Steffenson B.J."/>
            <person name="Salamov A."/>
            <person name="Sun H."/>
            <person name="Lowry S."/>
            <person name="LaButti K."/>
            <person name="Han J."/>
            <person name="Copeland A."/>
            <person name="Lindquist E."/>
            <person name="Barry K."/>
            <person name="Schmutz J."/>
            <person name="Baker S.E."/>
            <person name="Ciuffetti L.M."/>
            <person name="Grigoriev I.V."/>
            <person name="Zhong S."/>
            <person name="Turgeon B.G."/>
        </authorList>
    </citation>
    <scope>NUCLEOTIDE SEQUENCE [LARGE SCALE GENOMIC DNA]</scope>
    <source>
        <strain evidence="3">28A</strain>
    </source>
</reference>
<dbReference type="AlphaFoldDB" id="R0KGI9"/>
<feature type="region of interest" description="Disordered" evidence="1">
    <location>
        <begin position="495"/>
        <end position="522"/>
    </location>
</feature>
<dbReference type="RefSeq" id="XP_008020968.1">
    <property type="nucleotide sequence ID" value="XM_008022777.1"/>
</dbReference>
<feature type="region of interest" description="Disordered" evidence="1">
    <location>
        <begin position="1"/>
        <end position="110"/>
    </location>
</feature>
<dbReference type="STRING" id="671987.R0KGI9"/>
<sequence length="655" mass="72875">MPSSSSTRSSSFGSSQRPSTPDSTRSAVSRSSSYAIAPRSEYLRNALQARRVQNGPPTSLPKLSLETPKASPDSFDKFALSEEQTTPVSPIRARRPSDAGPAPSKTNRELTKEIEKLKDALMTSNMRVELLKKDNRELQHSLTSAKEEIERLAPFEDESDELRTENDKLRLKIDNMDEEMAHLRETDQEQRKINEELTAIASESAAHFSAQESAIDEAAECIIKMEEEKAMLAKEIRELKARVVAIETSSTASTLVDGPIKCPSRVYSVDESRPSTSHFDSDYYSQPDSPKVKQSNESFTSFAPSERSKKFLDLTEQRKKSTRELVQRMSTVSLRALCDTSSPAPEVPPVPTKYQPQLTAPKEDDRSQTPRDWRGLQAAPPSLMQAPEARPARPHTVAPHAQAEPSPGGLRGLYRPERPGRSRKTDSSSNLSNSPADTGKLASRPHSTVETTRRAPLDSSRYANRNSFSGRISRHMSRHHHLEADYPSAPISAPSDWEMVASNPSPPVSVGSEGDSTSLDPRADKERWWRSIDRLTHSQVRSLLPPELVSELQSNTTAAAQDQQPTQLDAVDDRLEKVTVDRCQVSSPATDCRRADSYGRRLLTTSAQGEDDLWIQSVEAEKDLPMQSVQVEKDPSIRMGNLVLPRKRLPRRPLT</sequence>
<feature type="compositionally biased region" description="Low complexity" evidence="1">
    <location>
        <begin position="1"/>
        <end position="33"/>
    </location>
</feature>
<feature type="compositionally biased region" description="Polar residues" evidence="1">
    <location>
        <begin position="274"/>
        <end position="303"/>
    </location>
</feature>
<name>R0KGI9_EXST2</name>
<evidence type="ECO:0000313" key="2">
    <source>
        <dbReference type="EMBL" id="EOA91983.1"/>
    </source>
</evidence>
<reference evidence="2 3" key="1">
    <citation type="journal article" date="2012" name="PLoS Pathog.">
        <title>Diverse lifestyles and strategies of plant pathogenesis encoded in the genomes of eighteen Dothideomycetes fungi.</title>
        <authorList>
            <person name="Ohm R.A."/>
            <person name="Feau N."/>
            <person name="Henrissat B."/>
            <person name="Schoch C.L."/>
            <person name="Horwitz B.A."/>
            <person name="Barry K.W."/>
            <person name="Condon B.J."/>
            <person name="Copeland A.C."/>
            <person name="Dhillon B."/>
            <person name="Glaser F."/>
            <person name="Hesse C.N."/>
            <person name="Kosti I."/>
            <person name="LaButti K."/>
            <person name="Lindquist E.A."/>
            <person name="Lucas S."/>
            <person name="Salamov A.A."/>
            <person name="Bradshaw R.E."/>
            <person name="Ciuffetti L."/>
            <person name="Hamelin R.C."/>
            <person name="Kema G.H.J."/>
            <person name="Lawrence C."/>
            <person name="Scott J.A."/>
            <person name="Spatafora J.W."/>
            <person name="Turgeon B.G."/>
            <person name="de Wit P.J.G.M."/>
            <person name="Zhong S."/>
            <person name="Goodwin S.B."/>
            <person name="Grigoriev I.V."/>
        </authorList>
    </citation>
    <scope>NUCLEOTIDE SEQUENCE [LARGE SCALE GENOMIC DNA]</scope>
    <source>
        <strain evidence="3">28A</strain>
    </source>
</reference>
<evidence type="ECO:0000313" key="3">
    <source>
        <dbReference type="Proteomes" id="UP000016935"/>
    </source>
</evidence>
<protein>
    <submittedName>
        <fullName evidence="2">Uncharacterized protein</fullName>
    </submittedName>
</protein>
<feature type="region of interest" description="Disordered" evidence="1">
    <location>
        <begin position="266"/>
        <end position="308"/>
    </location>
</feature>
<proteinExistence type="predicted"/>
<dbReference type="EMBL" id="KB908481">
    <property type="protein sequence ID" value="EOA91983.1"/>
    <property type="molecule type" value="Genomic_DNA"/>
</dbReference>
<evidence type="ECO:0000256" key="1">
    <source>
        <dbReference type="SAM" id="MobiDB-lite"/>
    </source>
</evidence>
<dbReference type="OrthoDB" id="10251744at2759"/>
<dbReference type="GeneID" id="19396227"/>